<reference evidence="1 2" key="1">
    <citation type="submission" date="2015-08" db="EMBL/GenBank/DDBJ databases">
        <authorList>
            <person name="Babu N.S."/>
            <person name="Beckwith C.J."/>
            <person name="Beseler K.G."/>
            <person name="Brison A."/>
            <person name="Carone J.V."/>
            <person name="Caskin T.P."/>
            <person name="Diamond M."/>
            <person name="Durham M.E."/>
            <person name="Foxe J.M."/>
            <person name="Go M."/>
            <person name="Henderson B.A."/>
            <person name="Jones I.B."/>
            <person name="McGettigan J.A."/>
            <person name="Micheletti S.J."/>
            <person name="Nasrallah M.E."/>
            <person name="Ortiz D."/>
            <person name="Piller C.R."/>
            <person name="Privatt S.R."/>
            <person name="Schneider S.L."/>
            <person name="Sharp S."/>
            <person name="Smith T.C."/>
            <person name="Stanton J.D."/>
            <person name="Ullery H.E."/>
            <person name="Wilson R.J."/>
            <person name="Serrano M.G."/>
            <person name="Buck G."/>
            <person name="Lee V."/>
            <person name="Wang Y."/>
            <person name="Carvalho R."/>
            <person name="Voegtly L."/>
            <person name="Shi R."/>
            <person name="Duckworth R."/>
            <person name="Johnson A."/>
            <person name="Loviza R."/>
            <person name="Walstead R."/>
            <person name="Shah Z."/>
            <person name="Kiflezghi M."/>
            <person name="Wade K."/>
            <person name="Ball S.L."/>
            <person name="Bradley K.W."/>
            <person name="Asai D.J."/>
            <person name="Bowman C.A."/>
            <person name="Russell D.A."/>
            <person name="Pope W.H."/>
            <person name="Jacobs-Sera D."/>
            <person name="Hendrix R.W."/>
            <person name="Hatfull G.F."/>
        </authorList>
    </citation>
    <scope>NUCLEOTIDE SEQUENCE [LARGE SCALE GENOMIC DNA]</scope>
    <source>
        <strain evidence="1 2">DSM 27648</strain>
    </source>
</reference>
<sequence length="107" mass="11349">MRPLDALHASSKRIATLAVVGEGPTPRTPATQTDLNRMRASYSSWTTSALDPAFMNIGGLFDPDSAPVTIFIDTRTMEIVAVKAGIDLTTAQVDEIVSGITSGPPLY</sequence>
<evidence type="ECO:0000313" key="2">
    <source>
        <dbReference type="Proteomes" id="UP000064967"/>
    </source>
</evidence>
<dbReference type="RefSeq" id="WP_146650976.1">
    <property type="nucleotide sequence ID" value="NZ_CP012333.1"/>
</dbReference>
<name>A0A0K1Q1C5_9BACT</name>
<proteinExistence type="predicted"/>
<gene>
    <name evidence="1" type="ORF">AKJ09_06201</name>
</gene>
<evidence type="ECO:0000313" key="1">
    <source>
        <dbReference type="EMBL" id="AKU99537.1"/>
    </source>
</evidence>
<dbReference type="Proteomes" id="UP000064967">
    <property type="component" value="Chromosome"/>
</dbReference>
<protein>
    <submittedName>
        <fullName evidence="1">Uncharacterized protein</fullName>
    </submittedName>
</protein>
<dbReference type="KEGG" id="llu:AKJ09_06201"/>
<dbReference type="OrthoDB" id="5510455at2"/>
<organism evidence="1 2">
    <name type="scientific">Labilithrix luteola</name>
    <dbReference type="NCBI Taxonomy" id="1391654"/>
    <lineage>
        <taxon>Bacteria</taxon>
        <taxon>Pseudomonadati</taxon>
        <taxon>Myxococcota</taxon>
        <taxon>Polyangia</taxon>
        <taxon>Polyangiales</taxon>
        <taxon>Labilitrichaceae</taxon>
        <taxon>Labilithrix</taxon>
    </lineage>
</organism>
<dbReference type="AlphaFoldDB" id="A0A0K1Q1C5"/>
<accession>A0A0K1Q1C5</accession>
<keyword evidence="2" id="KW-1185">Reference proteome</keyword>
<dbReference type="EMBL" id="CP012333">
    <property type="protein sequence ID" value="AKU99537.1"/>
    <property type="molecule type" value="Genomic_DNA"/>
</dbReference>